<accession>A0A2S9VA33</accession>
<dbReference type="Proteomes" id="UP000238949">
    <property type="component" value="Unassembled WGS sequence"/>
</dbReference>
<dbReference type="RefSeq" id="WP_105934835.1">
    <property type="nucleotide sequence ID" value="NZ_PVNP01000126.1"/>
</dbReference>
<feature type="transmembrane region" description="Helical" evidence="1">
    <location>
        <begin position="7"/>
        <end position="25"/>
    </location>
</feature>
<keyword evidence="1" id="KW-1133">Transmembrane helix</keyword>
<evidence type="ECO:0000313" key="2">
    <source>
        <dbReference type="EMBL" id="PRO73293.1"/>
    </source>
</evidence>
<evidence type="ECO:0000313" key="3">
    <source>
        <dbReference type="Proteomes" id="UP000238949"/>
    </source>
</evidence>
<feature type="transmembrane region" description="Helical" evidence="1">
    <location>
        <begin position="31"/>
        <end position="54"/>
    </location>
</feature>
<dbReference type="EMBL" id="PVNP01000126">
    <property type="protein sequence ID" value="PRO73293.1"/>
    <property type="molecule type" value="Genomic_DNA"/>
</dbReference>
<gene>
    <name evidence="2" type="ORF">C6Y40_12230</name>
</gene>
<protein>
    <submittedName>
        <fullName evidence="2">Uncharacterized protein</fullName>
    </submittedName>
</protein>
<keyword evidence="1" id="KW-0472">Membrane</keyword>
<name>A0A2S9VA33_9ALTE</name>
<keyword evidence="1" id="KW-0812">Transmembrane</keyword>
<organism evidence="2 3">
    <name type="scientific">Alteromonas alba</name>
    <dbReference type="NCBI Taxonomy" id="2079529"/>
    <lineage>
        <taxon>Bacteria</taxon>
        <taxon>Pseudomonadati</taxon>
        <taxon>Pseudomonadota</taxon>
        <taxon>Gammaproteobacteria</taxon>
        <taxon>Alteromonadales</taxon>
        <taxon>Alteromonadaceae</taxon>
        <taxon>Alteromonas/Salinimonas group</taxon>
        <taxon>Alteromonas</taxon>
    </lineage>
</organism>
<keyword evidence="3" id="KW-1185">Reference proteome</keyword>
<dbReference type="AlphaFoldDB" id="A0A2S9VA33"/>
<reference evidence="3" key="1">
    <citation type="journal article" date="2020" name="Int. J. Syst. Evol. Microbiol.">
        <title>Alteromonas alba sp. nov., a marine bacterium isolated from the seawater of the West Pacific Ocean.</title>
        <authorList>
            <person name="Sun C."/>
            <person name="Wu Y.-H."/>
            <person name="Xamxidin M."/>
            <person name="Cheng H."/>
            <person name="Xu X.-W."/>
        </authorList>
    </citation>
    <scope>NUCLEOTIDE SEQUENCE [LARGE SCALE GENOMIC DNA]</scope>
    <source>
        <strain evidence="3">190</strain>
    </source>
</reference>
<sequence length="153" mass="16886">MKKIITKWLLISLGVGMIPVVILGASQGGIALSPLILLFFLMVGLAGSAVHANIYAYRKGTKKQKIQGSVFAGISALVIGFLVYSESRCELRQEYATERASGYVRSKPDLDIKNLSEPVFDLEKCVCTFEYSSPTTKFEIFVSEYGELHFSPH</sequence>
<dbReference type="OrthoDB" id="9954556at2"/>
<evidence type="ECO:0000256" key="1">
    <source>
        <dbReference type="SAM" id="Phobius"/>
    </source>
</evidence>
<comment type="caution">
    <text evidence="2">The sequence shown here is derived from an EMBL/GenBank/DDBJ whole genome shotgun (WGS) entry which is preliminary data.</text>
</comment>
<proteinExistence type="predicted"/>